<gene>
    <name evidence="10" type="ORF">F8O04_08865</name>
</gene>
<feature type="compositionally biased region" description="Basic and acidic residues" evidence="8">
    <location>
        <begin position="25"/>
        <end position="34"/>
    </location>
</feature>
<dbReference type="Pfam" id="PF00528">
    <property type="entry name" value="BPD_transp_1"/>
    <property type="match status" value="1"/>
</dbReference>
<keyword evidence="5 7" id="KW-1133">Transmembrane helix</keyword>
<dbReference type="SUPFAM" id="SSF161098">
    <property type="entry name" value="MetI-like"/>
    <property type="match status" value="1"/>
</dbReference>
<feature type="transmembrane region" description="Helical" evidence="7">
    <location>
        <begin position="127"/>
        <end position="147"/>
    </location>
</feature>
<dbReference type="EMBL" id="WBJY01000001">
    <property type="protein sequence ID" value="KAB1650284.1"/>
    <property type="molecule type" value="Genomic_DNA"/>
</dbReference>
<organism evidence="10 11">
    <name type="scientific">Pseudoclavibacter endophyticus</name>
    <dbReference type="NCBI Taxonomy" id="1778590"/>
    <lineage>
        <taxon>Bacteria</taxon>
        <taxon>Bacillati</taxon>
        <taxon>Actinomycetota</taxon>
        <taxon>Actinomycetes</taxon>
        <taxon>Micrococcales</taxon>
        <taxon>Microbacteriaceae</taxon>
        <taxon>Pseudoclavibacter</taxon>
    </lineage>
</organism>
<dbReference type="PROSITE" id="PS50928">
    <property type="entry name" value="ABC_TM1"/>
    <property type="match status" value="1"/>
</dbReference>
<feature type="transmembrane region" description="Helical" evidence="7">
    <location>
        <begin position="154"/>
        <end position="177"/>
    </location>
</feature>
<evidence type="ECO:0000313" key="11">
    <source>
        <dbReference type="Proteomes" id="UP000431744"/>
    </source>
</evidence>
<comment type="caution">
    <text evidence="10">The sequence shown here is derived from an EMBL/GenBank/DDBJ whole genome shotgun (WGS) entry which is preliminary data.</text>
</comment>
<evidence type="ECO:0000256" key="8">
    <source>
        <dbReference type="SAM" id="MobiDB-lite"/>
    </source>
</evidence>
<reference evidence="10 11" key="1">
    <citation type="submission" date="2019-09" db="EMBL/GenBank/DDBJ databases">
        <title>Phylogeny of genus Pseudoclavibacter and closely related genus.</title>
        <authorList>
            <person name="Li Y."/>
        </authorList>
    </citation>
    <scope>NUCLEOTIDE SEQUENCE [LARGE SCALE GENOMIC DNA]</scope>
    <source>
        <strain evidence="10 11">EGI 60007</strain>
    </source>
</reference>
<sequence>MTELTLTESREPATSAARGVSPADEATHQQARELDDRFTSDRGAVWRRRVRGIARRPSVLLAVAWLALMFAAALAPQWLAPGDPLTGVPSEHLQSPSPAHWFGTDQTGRDLFTRVIHGTALTLMSSLLAVAVGLIIGSVLGIVAGFVGRWVDDIIMRIADVLLSIPAILLSLAFIAALGVGTLNVAIAVGIGSIASVSRIMRSEVLRVRSSLYVEAAHASGNTWLRTLRRHVLPNSLGPVIVLAALEFGTAILAVSALSFLGYGAQPPTPEWGTLVAGGRDYLATAWWLTTLPGLTIVLTVLSANRLARAVDAEGVRNR</sequence>
<evidence type="ECO:0000256" key="4">
    <source>
        <dbReference type="ARBA" id="ARBA00022692"/>
    </source>
</evidence>
<feature type="transmembrane region" description="Helical" evidence="7">
    <location>
        <begin position="58"/>
        <end position="79"/>
    </location>
</feature>
<dbReference type="InterPro" id="IPR035906">
    <property type="entry name" value="MetI-like_sf"/>
</dbReference>
<dbReference type="RefSeq" id="WP_158028868.1">
    <property type="nucleotide sequence ID" value="NZ_BMHG01000001.1"/>
</dbReference>
<evidence type="ECO:0000256" key="1">
    <source>
        <dbReference type="ARBA" id="ARBA00004651"/>
    </source>
</evidence>
<dbReference type="PANTHER" id="PTHR43386">
    <property type="entry name" value="OLIGOPEPTIDE TRANSPORT SYSTEM PERMEASE PROTEIN APPC"/>
    <property type="match status" value="1"/>
</dbReference>
<keyword evidence="11" id="KW-1185">Reference proteome</keyword>
<keyword evidence="4 7" id="KW-0812">Transmembrane</keyword>
<proteinExistence type="inferred from homology"/>
<evidence type="ECO:0000256" key="7">
    <source>
        <dbReference type="RuleBase" id="RU363032"/>
    </source>
</evidence>
<evidence type="ECO:0000256" key="2">
    <source>
        <dbReference type="ARBA" id="ARBA00022448"/>
    </source>
</evidence>
<feature type="transmembrane region" description="Helical" evidence="7">
    <location>
        <begin position="282"/>
        <end position="302"/>
    </location>
</feature>
<dbReference type="CDD" id="cd06261">
    <property type="entry name" value="TM_PBP2"/>
    <property type="match status" value="1"/>
</dbReference>
<evidence type="ECO:0000256" key="3">
    <source>
        <dbReference type="ARBA" id="ARBA00022475"/>
    </source>
</evidence>
<name>A0A6H9WUV6_9MICO</name>
<keyword evidence="3" id="KW-1003">Cell membrane</keyword>
<dbReference type="Gene3D" id="1.10.3720.10">
    <property type="entry name" value="MetI-like"/>
    <property type="match status" value="1"/>
</dbReference>
<dbReference type="GO" id="GO:0055085">
    <property type="term" value="P:transmembrane transport"/>
    <property type="evidence" value="ECO:0007669"/>
    <property type="project" value="InterPro"/>
</dbReference>
<feature type="transmembrane region" description="Helical" evidence="7">
    <location>
        <begin position="183"/>
        <end position="201"/>
    </location>
</feature>
<dbReference type="AlphaFoldDB" id="A0A6H9WUV6"/>
<protein>
    <submittedName>
        <fullName evidence="10">ABC transporter permease</fullName>
    </submittedName>
</protein>
<feature type="transmembrane region" description="Helical" evidence="7">
    <location>
        <begin position="236"/>
        <end position="262"/>
    </location>
</feature>
<evidence type="ECO:0000259" key="9">
    <source>
        <dbReference type="PROSITE" id="PS50928"/>
    </source>
</evidence>
<comment type="subcellular location">
    <subcellularLocation>
        <location evidence="1 7">Cell membrane</location>
        <topology evidence="1 7">Multi-pass membrane protein</topology>
    </subcellularLocation>
</comment>
<dbReference type="GO" id="GO:0005886">
    <property type="term" value="C:plasma membrane"/>
    <property type="evidence" value="ECO:0007669"/>
    <property type="project" value="UniProtKB-SubCell"/>
</dbReference>
<feature type="region of interest" description="Disordered" evidence="8">
    <location>
        <begin position="1"/>
        <end position="34"/>
    </location>
</feature>
<accession>A0A6H9WUV6</accession>
<dbReference type="OrthoDB" id="9812701at2"/>
<comment type="similarity">
    <text evidence="7">Belongs to the binding-protein-dependent transport system permease family.</text>
</comment>
<dbReference type="InterPro" id="IPR000515">
    <property type="entry name" value="MetI-like"/>
</dbReference>
<dbReference type="InterPro" id="IPR050366">
    <property type="entry name" value="BP-dependent_transpt_permease"/>
</dbReference>
<evidence type="ECO:0000256" key="6">
    <source>
        <dbReference type="ARBA" id="ARBA00023136"/>
    </source>
</evidence>
<evidence type="ECO:0000256" key="5">
    <source>
        <dbReference type="ARBA" id="ARBA00022989"/>
    </source>
</evidence>
<evidence type="ECO:0000313" key="10">
    <source>
        <dbReference type="EMBL" id="KAB1650284.1"/>
    </source>
</evidence>
<dbReference type="Proteomes" id="UP000431744">
    <property type="component" value="Unassembled WGS sequence"/>
</dbReference>
<feature type="domain" description="ABC transmembrane type-1" evidence="9">
    <location>
        <begin position="119"/>
        <end position="308"/>
    </location>
</feature>
<dbReference type="PANTHER" id="PTHR43386:SF25">
    <property type="entry name" value="PEPTIDE ABC TRANSPORTER PERMEASE PROTEIN"/>
    <property type="match status" value="1"/>
</dbReference>
<keyword evidence="2 7" id="KW-0813">Transport</keyword>
<keyword evidence="6 7" id="KW-0472">Membrane</keyword>